<accession>A0A7W7ZE28</accession>
<dbReference type="RefSeq" id="WP_184217342.1">
    <property type="nucleotide sequence ID" value="NZ_JACHIP010000003.1"/>
</dbReference>
<keyword evidence="7 8" id="KW-0238">DNA-binding</keyword>
<protein>
    <recommendedName>
        <fullName evidence="1">non-specific serine/threonine protein kinase</fullName>
        <ecNumber evidence="1">2.7.11.1</ecNumber>
    </recommendedName>
</protein>
<dbReference type="PROSITE" id="PS50011">
    <property type="entry name" value="PROTEIN_KINASE_DOM"/>
    <property type="match status" value="1"/>
</dbReference>
<dbReference type="CDD" id="cd00383">
    <property type="entry name" value="trans_reg_C"/>
    <property type="match status" value="1"/>
</dbReference>
<dbReference type="SMART" id="SM00220">
    <property type="entry name" value="S_TKc"/>
    <property type="match status" value="1"/>
</dbReference>
<keyword evidence="4 9" id="KW-0547">Nucleotide-binding</keyword>
<sequence>MEKIAPSRVRFGGFELNLQTGELRSQHGDGGNGLILREQPFRVLKLLLERPGKMVSRDEMRKTLWPNDTIVNFDHSINVAIGILRRALSDSADKPRYIETLARRGYRLLVEVEVLQSAALPQLPRLQIAQDLPPRDEIIGKKVSHYRVLEAIGVGGMGVVYSAEDLRLGRRVALKFLPPAVANDETTLLRFEREAQTASTLNHPNICTVYEVEEQDAQPFIVMELLDGVSLSHELDQSVSHSLSATRIIEIALQVCDGLQAAHTKGIIHRDIKPANIFLTTSGPIKILDFGLAKLIDQEDVVGVPALPASIENTEGGRLSGSASKAIHTSITVAGSKIGTASYMSPEQIRGAPLDPATDIFSLGLVLYEAAAGRRAFEGEDATLVHNAILSQTPLAPRRVNPSVPRQLDAVIAKALEKDRKRRYSSALEMRRALEQVRADSTLKPSRRQLSILAASVLALVGTGTALYRRAHPRIVLSPNDTVVLATANETRDPVFDDALYSTLYFGLQQTPYVHVMQTVKLQEAMAEMHIANDAKITPEIGRQVCVRTNSRMVIEASIANEGNNFRIEMKGLDCKSGAILAAVEEGVPSRTQITHEAGQLLAELRGKLGEPPDSVNAYNKPLDIALSASPEALQLLMEGYRGILALDIPAALSDLNRAIAVDPNLAMAYTALAGMEDKIGLHSLAVEAAKKAFTLRDRVTQPVQFQIDNVYYQAATGDQEKNLSVLAKWVQLYPDDFIAHTNYGISLLTVGRLDQALSEARESVRVFPSPWSYDSLAYVYIVTNRFEEAAATIAEAERLNFDNPDLRNQKFILAFLTKNEPGMQEQSSWAVGKPHIDHRFLFAEAMVQGYYGRFADETRLTNSSIEMADKGGDSATTAKYGDLLALDRAEIGDEAVARKLAAKYSIMVQNANTLPILALAFARAGEPAKAQKIMDELDLETPLDTIVQHYYLPTIRASIMICNHDPKGAIDALRSTSPYELAAPESFNGIYPAYIRGLAYLQTGQGHLASLEFQKLIDNPGLTGRDVTAALAHLQVARAETMEGNPAAAQKSYETFFALWKSADASLPIFQQAKIEYAHLHAKA</sequence>
<gene>
    <name evidence="12" type="ORF">HDF16_002793</name>
</gene>
<dbReference type="SMART" id="SM00862">
    <property type="entry name" value="Trans_reg_C"/>
    <property type="match status" value="1"/>
</dbReference>
<keyword evidence="3" id="KW-0808">Transferase</keyword>
<dbReference type="Gene3D" id="3.30.200.20">
    <property type="entry name" value="Phosphorylase Kinase, domain 1"/>
    <property type="match status" value="1"/>
</dbReference>
<feature type="DNA-binding region" description="OmpR/PhoB-type" evidence="8">
    <location>
        <begin position="6"/>
        <end position="110"/>
    </location>
</feature>
<evidence type="ECO:0000256" key="6">
    <source>
        <dbReference type="ARBA" id="ARBA00022840"/>
    </source>
</evidence>
<dbReference type="PROSITE" id="PS00107">
    <property type="entry name" value="PROTEIN_KINASE_ATP"/>
    <property type="match status" value="1"/>
</dbReference>
<dbReference type="GO" id="GO:0000160">
    <property type="term" value="P:phosphorelay signal transduction system"/>
    <property type="evidence" value="ECO:0007669"/>
    <property type="project" value="InterPro"/>
</dbReference>
<dbReference type="InterPro" id="IPR001867">
    <property type="entry name" value="OmpR/PhoB-type_DNA-bd"/>
</dbReference>
<evidence type="ECO:0000256" key="5">
    <source>
        <dbReference type="ARBA" id="ARBA00022777"/>
    </source>
</evidence>
<dbReference type="InterPro" id="IPR011009">
    <property type="entry name" value="Kinase-like_dom_sf"/>
</dbReference>
<reference evidence="12 13" key="1">
    <citation type="submission" date="2020-08" db="EMBL/GenBank/DDBJ databases">
        <title>Genomic Encyclopedia of Type Strains, Phase IV (KMG-V): Genome sequencing to study the core and pangenomes of soil and plant-associated prokaryotes.</title>
        <authorList>
            <person name="Whitman W."/>
        </authorList>
    </citation>
    <scope>NUCLEOTIDE SEQUENCE [LARGE SCALE GENOMIC DNA]</scope>
    <source>
        <strain evidence="12 13">M8UP14</strain>
    </source>
</reference>
<dbReference type="EC" id="2.7.11.1" evidence="1"/>
<dbReference type="AlphaFoldDB" id="A0A7W7ZE28"/>
<dbReference type="Gene3D" id="1.25.40.10">
    <property type="entry name" value="Tetratricopeptide repeat domain"/>
    <property type="match status" value="2"/>
</dbReference>
<dbReference type="InterPro" id="IPR011990">
    <property type="entry name" value="TPR-like_helical_dom_sf"/>
</dbReference>
<evidence type="ECO:0000259" key="11">
    <source>
        <dbReference type="PROSITE" id="PS51755"/>
    </source>
</evidence>
<dbReference type="SUPFAM" id="SSF48452">
    <property type="entry name" value="TPR-like"/>
    <property type="match status" value="1"/>
</dbReference>
<dbReference type="Proteomes" id="UP000540989">
    <property type="component" value="Unassembled WGS sequence"/>
</dbReference>
<dbReference type="InterPro" id="IPR000719">
    <property type="entry name" value="Prot_kinase_dom"/>
</dbReference>
<feature type="binding site" evidence="9">
    <location>
        <position position="175"/>
    </location>
    <ligand>
        <name>ATP</name>
        <dbReference type="ChEBI" id="CHEBI:30616"/>
    </ligand>
</feature>
<dbReference type="PANTHER" id="PTHR43289:SF6">
    <property type="entry name" value="SERINE_THREONINE-PROTEIN KINASE NEKL-3"/>
    <property type="match status" value="1"/>
</dbReference>
<dbReference type="PROSITE" id="PS00108">
    <property type="entry name" value="PROTEIN_KINASE_ST"/>
    <property type="match status" value="1"/>
</dbReference>
<evidence type="ECO:0000313" key="12">
    <source>
        <dbReference type="EMBL" id="MBB5058087.1"/>
    </source>
</evidence>
<dbReference type="GO" id="GO:0004674">
    <property type="term" value="F:protein serine/threonine kinase activity"/>
    <property type="evidence" value="ECO:0007669"/>
    <property type="project" value="UniProtKB-KW"/>
</dbReference>
<dbReference type="EMBL" id="JACHIP010000003">
    <property type="protein sequence ID" value="MBB5058087.1"/>
    <property type="molecule type" value="Genomic_DNA"/>
</dbReference>
<dbReference type="GO" id="GO:0003677">
    <property type="term" value="F:DNA binding"/>
    <property type="evidence" value="ECO:0007669"/>
    <property type="project" value="UniProtKB-UniRule"/>
</dbReference>
<keyword evidence="2 12" id="KW-0723">Serine/threonine-protein kinase</keyword>
<dbReference type="Gene3D" id="1.10.510.10">
    <property type="entry name" value="Transferase(Phosphotransferase) domain 1"/>
    <property type="match status" value="1"/>
</dbReference>
<dbReference type="Pfam" id="PF00486">
    <property type="entry name" value="Trans_reg_C"/>
    <property type="match status" value="1"/>
</dbReference>
<evidence type="ECO:0000256" key="1">
    <source>
        <dbReference type="ARBA" id="ARBA00012513"/>
    </source>
</evidence>
<comment type="caution">
    <text evidence="12">The sequence shown here is derived from an EMBL/GenBank/DDBJ whole genome shotgun (WGS) entry which is preliminary data.</text>
</comment>
<dbReference type="CDD" id="cd14014">
    <property type="entry name" value="STKc_PknB_like"/>
    <property type="match status" value="1"/>
</dbReference>
<evidence type="ECO:0000256" key="2">
    <source>
        <dbReference type="ARBA" id="ARBA00022527"/>
    </source>
</evidence>
<dbReference type="SUPFAM" id="SSF46894">
    <property type="entry name" value="C-terminal effector domain of the bipartite response regulators"/>
    <property type="match status" value="1"/>
</dbReference>
<evidence type="ECO:0000313" key="13">
    <source>
        <dbReference type="Proteomes" id="UP000540989"/>
    </source>
</evidence>
<dbReference type="InterPro" id="IPR017441">
    <property type="entry name" value="Protein_kinase_ATP_BS"/>
</dbReference>
<dbReference type="InterPro" id="IPR036388">
    <property type="entry name" value="WH-like_DNA-bd_sf"/>
</dbReference>
<dbReference type="Gene3D" id="1.10.10.10">
    <property type="entry name" value="Winged helix-like DNA-binding domain superfamily/Winged helix DNA-binding domain"/>
    <property type="match status" value="1"/>
</dbReference>
<organism evidence="12 13">
    <name type="scientific">Granulicella aggregans</name>
    <dbReference type="NCBI Taxonomy" id="474949"/>
    <lineage>
        <taxon>Bacteria</taxon>
        <taxon>Pseudomonadati</taxon>
        <taxon>Acidobacteriota</taxon>
        <taxon>Terriglobia</taxon>
        <taxon>Terriglobales</taxon>
        <taxon>Acidobacteriaceae</taxon>
        <taxon>Granulicella</taxon>
    </lineage>
</organism>
<dbReference type="GO" id="GO:0005524">
    <property type="term" value="F:ATP binding"/>
    <property type="evidence" value="ECO:0007669"/>
    <property type="project" value="UniProtKB-UniRule"/>
</dbReference>
<dbReference type="SUPFAM" id="SSF56112">
    <property type="entry name" value="Protein kinase-like (PK-like)"/>
    <property type="match status" value="1"/>
</dbReference>
<proteinExistence type="predicted"/>
<dbReference type="PROSITE" id="PS51755">
    <property type="entry name" value="OMPR_PHOB"/>
    <property type="match status" value="1"/>
</dbReference>
<evidence type="ECO:0000256" key="8">
    <source>
        <dbReference type="PROSITE-ProRule" id="PRU01091"/>
    </source>
</evidence>
<feature type="domain" description="Protein kinase" evidence="10">
    <location>
        <begin position="146"/>
        <end position="443"/>
    </location>
</feature>
<evidence type="ECO:0000256" key="9">
    <source>
        <dbReference type="PROSITE-ProRule" id="PRU10141"/>
    </source>
</evidence>
<keyword evidence="13" id="KW-1185">Reference proteome</keyword>
<dbReference type="InterPro" id="IPR008271">
    <property type="entry name" value="Ser/Thr_kinase_AS"/>
</dbReference>
<keyword evidence="5 12" id="KW-0418">Kinase</keyword>
<dbReference type="InterPro" id="IPR016032">
    <property type="entry name" value="Sig_transdc_resp-reg_C-effctor"/>
</dbReference>
<dbReference type="Pfam" id="PF00069">
    <property type="entry name" value="Pkinase"/>
    <property type="match status" value="1"/>
</dbReference>
<dbReference type="GO" id="GO:0006355">
    <property type="term" value="P:regulation of DNA-templated transcription"/>
    <property type="evidence" value="ECO:0007669"/>
    <property type="project" value="InterPro"/>
</dbReference>
<evidence type="ECO:0000256" key="3">
    <source>
        <dbReference type="ARBA" id="ARBA00022679"/>
    </source>
</evidence>
<feature type="domain" description="OmpR/PhoB-type" evidence="11">
    <location>
        <begin position="6"/>
        <end position="110"/>
    </location>
</feature>
<keyword evidence="6 9" id="KW-0067">ATP-binding</keyword>
<dbReference type="FunFam" id="1.10.510.10:FF:000021">
    <property type="entry name" value="Serine/threonine protein kinase"/>
    <property type="match status" value="1"/>
</dbReference>
<evidence type="ECO:0000256" key="4">
    <source>
        <dbReference type="ARBA" id="ARBA00022741"/>
    </source>
</evidence>
<name>A0A7W7ZE28_9BACT</name>
<dbReference type="PANTHER" id="PTHR43289">
    <property type="entry name" value="MITOGEN-ACTIVATED PROTEIN KINASE KINASE KINASE 20-RELATED"/>
    <property type="match status" value="1"/>
</dbReference>
<evidence type="ECO:0000256" key="7">
    <source>
        <dbReference type="ARBA" id="ARBA00023125"/>
    </source>
</evidence>
<evidence type="ECO:0000259" key="10">
    <source>
        <dbReference type="PROSITE" id="PS50011"/>
    </source>
</evidence>